<keyword evidence="1 8" id="KW-0813">Transport</keyword>
<dbReference type="PANTHER" id="PTHR12733">
    <property type="entry name" value="MITOCHONDRIAL ATP SYNTHASE B CHAIN"/>
    <property type="match status" value="1"/>
</dbReference>
<dbReference type="AlphaFoldDB" id="A0AAV5RD90"/>
<proteinExistence type="inferred from homology"/>
<keyword evidence="2 8" id="KW-0138">CF(0)</keyword>
<keyword evidence="6 8" id="KW-0496">Mitochondrion</keyword>
<dbReference type="Pfam" id="PF05405">
    <property type="entry name" value="Mt_ATP-synt_B"/>
    <property type="match status" value="1"/>
</dbReference>
<comment type="subunit">
    <text evidence="8">F-type ATPases have 2 components, CF(1) - the catalytic core - and CF(0) - the membrane proton channel. In yeast, the dimeric form of ATP synthase consists of 17 polypeptides: alpha, beta, gamma, delta, epsilon, 4 (B), 5 (OSCP), 6 (A), 8, 9 (C), d, E (Tim11), f, g, h, i/j and k.</text>
</comment>
<evidence type="ECO:0000256" key="4">
    <source>
        <dbReference type="ARBA" id="ARBA00022792"/>
    </source>
</evidence>
<dbReference type="Gene3D" id="1.20.5.2210">
    <property type="match status" value="1"/>
</dbReference>
<evidence type="ECO:0000256" key="6">
    <source>
        <dbReference type="ARBA" id="ARBA00023128"/>
    </source>
</evidence>
<reference evidence="9 10" key="1">
    <citation type="journal article" date="2023" name="Elife">
        <title>Identification of key yeast species and microbe-microbe interactions impacting larval growth of Drosophila in the wild.</title>
        <authorList>
            <person name="Mure A."/>
            <person name="Sugiura Y."/>
            <person name="Maeda R."/>
            <person name="Honda K."/>
            <person name="Sakurai N."/>
            <person name="Takahashi Y."/>
            <person name="Watada M."/>
            <person name="Katoh T."/>
            <person name="Gotoh A."/>
            <person name="Gotoh Y."/>
            <person name="Taniguchi I."/>
            <person name="Nakamura K."/>
            <person name="Hayashi T."/>
            <person name="Katayama T."/>
            <person name="Uemura T."/>
            <person name="Hattori Y."/>
        </authorList>
    </citation>
    <scope>NUCLEOTIDE SEQUENCE [LARGE SCALE GENOMIC DNA]</scope>
    <source>
        <strain evidence="9 10">SB-73</strain>
    </source>
</reference>
<keyword evidence="4 8" id="KW-0999">Mitochondrion inner membrane</keyword>
<dbReference type="EMBL" id="BTGC01000001">
    <property type="protein sequence ID" value="GMM49454.1"/>
    <property type="molecule type" value="Genomic_DNA"/>
</dbReference>
<dbReference type="GO" id="GO:0005743">
    <property type="term" value="C:mitochondrial inner membrane"/>
    <property type="evidence" value="ECO:0007669"/>
    <property type="project" value="UniProtKB-SubCell"/>
</dbReference>
<keyword evidence="10" id="KW-1185">Reference proteome</keyword>
<dbReference type="GO" id="GO:0045259">
    <property type="term" value="C:proton-transporting ATP synthase complex"/>
    <property type="evidence" value="ECO:0007669"/>
    <property type="project" value="UniProtKB-KW"/>
</dbReference>
<dbReference type="GO" id="GO:0046933">
    <property type="term" value="F:proton-transporting ATP synthase activity, rotational mechanism"/>
    <property type="evidence" value="ECO:0007669"/>
    <property type="project" value="TreeGrafter"/>
</dbReference>
<evidence type="ECO:0000256" key="1">
    <source>
        <dbReference type="ARBA" id="ARBA00022448"/>
    </source>
</evidence>
<comment type="subcellular location">
    <subcellularLocation>
        <location evidence="8">Mitochondrion</location>
    </subcellularLocation>
    <subcellularLocation>
        <location evidence="8">Mitochondrion inner membrane</location>
    </subcellularLocation>
</comment>
<evidence type="ECO:0000256" key="5">
    <source>
        <dbReference type="ARBA" id="ARBA00023065"/>
    </source>
</evidence>
<accession>A0AAV5RD90</accession>
<dbReference type="PANTHER" id="PTHR12733:SF3">
    <property type="entry name" value="ATP SYNTHASE F(0) COMPLEX SUBUNIT B1, MITOCHONDRIAL"/>
    <property type="match status" value="1"/>
</dbReference>
<evidence type="ECO:0000256" key="3">
    <source>
        <dbReference type="ARBA" id="ARBA00022781"/>
    </source>
</evidence>
<comment type="similarity">
    <text evidence="8">Belongs to the eukaryotic ATPase B chain family.</text>
</comment>
<comment type="function">
    <text evidence="8">Subunit b, of the mitochondrial membrane ATP synthase complex (F(1)F(0) ATP synthase or Complex V) that produces ATP from ADP in the presence of a proton gradient across the membrane which is generated by electron transport complexes of the respiratory chain. ATP synthase complex consist of a soluble F(1) head domain - the catalytic core - and a membrane F(1) domain - the membrane proton channel. These two domains are linked by a central stalk rotating inside the F(1) region and a stationary peripheral stalk. During catalysis, ATP synthesis in the catalytic domain of F(1) is coupled via a rotary mechanism of the central stalk subunits to proton translocation. In vivo, can only synthesize ATP although its ATP hydrolase activity can be activated artificially in vitro. Part of the complex F(0) domain. Part of the complex F(0) domain and the peripheric stalk, which acts as a stator to hold the catalytic alpha(3)beta(3) subcomplex and subunit a/ATP6 static relative to the rotary elements.</text>
</comment>
<evidence type="ECO:0000313" key="10">
    <source>
        <dbReference type="Proteomes" id="UP001362899"/>
    </source>
</evidence>
<keyword evidence="7 8" id="KW-0472">Membrane</keyword>
<dbReference type="InterPro" id="IPR013837">
    <property type="entry name" value="ATP_synth_F0_suB"/>
</dbReference>
<protein>
    <recommendedName>
        <fullName evidence="8">ATP synthase subunit 4</fullName>
    </recommendedName>
</protein>
<dbReference type="Proteomes" id="UP001362899">
    <property type="component" value="Unassembled WGS sequence"/>
</dbReference>
<organism evidence="9 10">
    <name type="scientific">Starmerella bacillaris</name>
    <name type="common">Yeast</name>
    <name type="synonym">Candida zemplinina</name>
    <dbReference type="NCBI Taxonomy" id="1247836"/>
    <lineage>
        <taxon>Eukaryota</taxon>
        <taxon>Fungi</taxon>
        <taxon>Dikarya</taxon>
        <taxon>Ascomycota</taxon>
        <taxon>Saccharomycotina</taxon>
        <taxon>Dipodascomycetes</taxon>
        <taxon>Dipodascales</taxon>
        <taxon>Trichomonascaceae</taxon>
        <taxon>Starmerella</taxon>
    </lineage>
</organism>
<name>A0AAV5RD90_STABA</name>
<dbReference type="SUPFAM" id="SSF161060">
    <property type="entry name" value="ATP synthase B chain-like"/>
    <property type="match status" value="1"/>
</dbReference>
<keyword evidence="3 8" id="KW-0375">Hydrogen ion transport</keyword>
<evidence type="ECO:0000256" key="2">
    <source>
        <dbReference type="ARBA" id="ARBA00022547"/>
    </source>
</evidence>
<evidence type="ECO:0000313" key="9">
    <source>
        <dbReference type="EMBL" id="GMM49454.1"/>
    </source>
</evidence>
<sequence>MLKVLRPVRPAFGNLGLYGSANALKISGVAATAKLQTGLSLRAAYSTGSPNSSGSPKAVADSLIAKLPGNTPLSKSGLLATGIGAASYVIGNSLYVVNAETCLLGVFAVLMYIASRTVAPLYKDWAEGHINHISKTLNDARADHVEAVKTRVDEVKKQSIVVPVTKSLFALSKETIQLESEAFKRAQEVEIAAKAKEVLDSWVRYEASVRQREQADLAKSVIAEVEQALKDKSTQDKILSQAIAQSEQVFKKV</sequence>
<dbReference type="InterPro" id="IPR008688">
    <property type="entry name" value="ATP_synth_Bsub_B/MI25"/>
</dbReference>
<gene>
    <name evidence="9" type="ORF">DASB73_004120</name>
</gene>
<comment type="caution">
    <text evidence="9">The sequence shown here is derived from an EMBL/GenBank/DDBJ whole genome shotgun (WGS) entry which is preliminary data.</text>
</comment>
<evidence type="ECO:0000256" key="7">
    <source>
        <dbReference type="ARBA" id="ARBA00023136"/>
    </source>
</evidence>
<keyword evidence="5 8" id="KW-0406">Ion transport</keyword>
<evidence type="ECO:0000256" key="8">
    <source>
        <dbReference type="RuleBase" id="RU368017"/>
    </source>
</evidence>